<name>A0A7S3EQ58_9EUKA</name>
<reference evidence="2" key="1">
    <citation type="submission" date="2021-01" db="EMBL/GenBank/DDBJ databases">
        <authorList>
            <person name="Corre E."/>
            <person name="Pelletier E."/>
            <person name="Niang G."/>
            <person name="Scheremetjew M."/>
            <person name="Finn R."/>
            <person name="Kale V."/>
            <person name="Holt S."/>
            <person name="Cochrane G."/>
            <person name="Meng A."/>
            <person name="Brown T."/>
            <person name="Cohen L."/>
        </authorList>
    </citation>
    <scope>NUCLEOTIDE SEQUENCE</scope>
    <source>
        <strain evidence="2">CCMP281</strain>
    </source>
</reference>
<gene>
    <name evidence="2" type="ORF">HERI1096_LOCUS1699</name>
</gene>
<proteinExistence type="predicted"/>
<evidence type="ECO:0000256" key="1">
    <source>
        <dbReference type="SAM" id="MobiDB-lite"/>
    </source>
</evidence>
<sequence>MNEKILRRGGTYCIQVTVHGARHESILFGQRPTKSQRQSFRRKYDRSYSRDSTWDKTAYMASINAHEATAEDKRAAEPTIAAVKALIEVERRQHQARRLATSAKRSESPPASASEQAKEA</sequence>
<protein>
    <submittedName>
        <fullName evidence="2">Uncharacterized protein</fullName>
    </submittedName>
</protein>
<dbReference type="AlphaFoldDB" id="A0A7S3EQ58"/>
<accession>A0A7S3EQ58</accession>
<feature type="compositionally biased region" description="Low complexity" evidence="1">
    <location>
        <begin position="108"/>
        <end position="120"/>
    </location>
</feature>
<feature type="region of interest" description="Disordered" evidence="1">
    <location>
        <begin position="93"/>
        <end position="120"/>
    </location>
</feature>
<evidence type="ECO:0000313" key="2">
    <source>
        <dbReference type="EMBL" id="CAE0099476.1"/>
    </source>
</evidence>
<organism evidence="2">
    <name type="scientific">Haptolina ericina</name>
    <dbReference type="NCBI Taxonomy" id="156174"/>
    <lineage>
        <taxon>Eukaryota</taxon>
        <taxon>Haptista</taxon>
        <taxon>Haptophyta</taxon>
        <taxon>Prymnesiophyceae</taxon>
        <taxon>Prymnesiales</taxon>
        <taxon>Prymnesiaceae</taxon>
        <taxon>Haptolina</taxon>
    </lineage>
</organism>
<dbReference type="EMBL" id="HBHX01003054">
    <property type="protein sequence ID" value="CAE0099476.1"/>
    <property type="molecule type" value="Transcribed_RNA"/>
</dbReference>